<dbReference type="EMBL" id="FWFP01000011">
    <property type="protein sequence ID" value="SLN68827.1"/>
    <property type="molecule type" value="Genomic_DNA"/>
</dbReference>
<evidence type="ECO:0000313" key="4">
    <source>
        <dbReference type="Proteomes" id="UP000193778"/>
    </source>
</evidence>
<dbReference type="OrthoDB" id="9793825at2"/>
<evidence type="ECO:0000256" key="1">
    <source>
        <dbReference type="ARBA" id="ARBA00006484"/>
    </source>
</evidence>
<dbReference type="Pfam" id="PF00106">
    <property type="entry name" value="adh_short"/>
    <property type="match status" value="1"/>
</dbReference>
<dbReference type="InterPro" id="IPR020904">
    <property type="entry name" value="Sc_DH/Rdtase_CS"/>
</dbReference>
<protein>
    <submittedName>
        <fullName evidence="3">Putative oxidoreductase SadH</fullName>
        <ecNumber evidence="3">1.-.-.-</ecNumber>
    </submittedName>
</protein>
<dbReference type="AlphaFoldDB" id="A0A1X7A331"/>
<evidence type="ECO:0000313" key="3">
    <source>
        <dbReference type="EMBL" id="SLN68827.1"/>
    </source>
</evidence>
<dbReference type="InterPro" id="IPR036291">
    <property type="entry name" value="NAD(P)-bd_dom_sf"/>
</dbReference>
<dbReference type="PRINTS" id="PR00081">
    <property type="entry name" value="GDHRDH"/>
</dbReference>
<organism evidence="3 4">
    <name type="scientific">Ruegeria meonggei</name>
    <dbReference type="NCBI Taxonomy" id="1446476"/>
    <lineage>
        <taxon>Bacteria</taxon>
        <taxon>Pseudomonadati</taxon>
        <taxon>Pseudomonadota</taxon>
        <taxon>Alphaproteobacteria</taxon>
        <taxon>Rhodobacterales</taxon>
        <taxon>Roseobacteraceae</taxon>
        <taxon>Ruegeria</taxon>
    </lineage>
</organism>
<accession>A0A1X7A331</accession>
<dbReference type="GO" id="GO:0016491">
    <property type="term" value="F:oxidoreductase activity"/>
    <property type="evidence" value="ECO:0007669"/>
    <property type="project" value="UniProtKB-KW"/>
</dbReference>
<dbReference type="SUPFAM" id="SSF51735">
    <property type="entry name" value="NAD(P)-binding Rossmann-fold domains"/>
    <property type="match status" value="1"/>
</dbReference>
<dbReference type="PROSITE" id="PS00061">
    <property type="entry name" value="ADH_SHORT"/>
    <property type="match status" value="1"/>
</dbReference>
<dbReference type="InterPro" id="IPR002347">
    <property type="entry name" value="SDR_fam"/>
</dbReference>
<dbReference type="PANTHER" id="PTHR44196:SF1">
    <property type="entry name" value="DEHYDROGENASE_REDUCTASE SDR FAMILY MEMBER 7B"/>
    <property type="match status" value="1"/>
</dbReference>
<dbReference type="EC" id="1.-.-.-" evidence="3"/>
<evidence type="ECO:0000256" key="2">
    <source>
        <dbReference type="ARBA" id="ARBA00023002"/>
    </source>
</evidence>
<dbReference type="GO" id="GO:0016020">
    <property type="term" value="C:membrane"/>
    <property type="evidence" value="ECO:0007669"/>
    <property type="project" value="TreeGrafter"/>
</dbReference>
<name>A0A1X7A331_9RHOB</name>
<dbReference type="Proteomes" id="UP000193778">
    <property type="component" value="Unassembled WGS sequence"/>
</dbReference>
<dbReference type="PANTHER" id="PTHR44196">
    <property type="entry name" value="DEHYDROGENASE/REDUCTASE SDR FAMILY MEMBER 7B"/>
    <property type="match status" value="1"/>
</dbReference>
<sequence length="268" mass="28623">MATCEIAFITGATGGIGMAAAAHFHDGGYKLWLCGRDERVLAELSERYPTAIISKSDLSDSKALEALSTEIANSSERIAVGLVNAGIIQPGHAVDLERSAICQHLDINLRAAAHLSQALAQHMEKNGDGHIIGTQSAASFVALPGSAAYTASKFGIRGYYLSLAEELRAHGVSVSSIYPNAIDTPMLRYEAANGGSALNFLSTPSTTDDVVAALKRAQKGKKLEYFVPRSDVVTARLLTGFPGLMRVLYPMLNRMGEKGRQKFLAKIK</sequence>
<dbReference type="Gene3D" id="3.40.50.720">
    <property type="entry name" value="NAD(P)-binding Rossmann-like Domain"/>
    <property type="match status" value="1"/>
</dbReference>
<proteinExistence type="inferred from homology"/>
<dbReference type="RefSeq" id="WP_085823956.1">
    <property type="nucleotide sequence ID" value="NZ_FWFP01000011.1"/>
</dbReference>
<comment type="similarity">
    <text evidence="1">Belongs to the short-chain dehydrogenases/reductases (SDR) family.</text>
</comment>
<gene>
    <name evidence="3" type="primary">sadH</name>
    <name evidence="3" type="ORF">RUM8411_03486</name>
</gene>
<reference evidence="4" key="1">
    <citation type="submission" date="2017-03" db="EMBL/GenBank/DDBJ databases">
        <authorList>
            <person name="Rodrigo-Torres L."/>
            <person name="Arahal R.D."/>
            <person name="Lucena T."/>
        </authorList>
    </citation>
    <scope>NUCLEOTIDE SEQUENCE [LARGE SCALE GENOMIC DNA]</scope>
    <source>
        <strain evidence="4">CECT 8411</strain>
    </source>
</reference>
<keyword evidence="2 3" id="KW-0560">Oxidoreductase</keyword>
<keyword evidence="4" id="KW-1185">Reference proteome</keyword>
<dbReference type="CDD" id="cd05233">
    <property type="entry name" value="SDR_c"/>
    <property type="match status" value="1"/>
</dbReference>